<keyword evidence="3" id="KW-0963">Cytoplasm</keyword>
<dbReference type="Pfam" id="PF13513">
    <property type="entry name" value="HEAT_EZ"/>
    <property type="match status" value="1"/>
</dbReference>
<keyword evidence="7" id="KW-1185">Reference proteome</keyword>
<dbReference type="InterPro" id="IPR011989">
    <property type="entry name" value="ARM-like"/>
</dbReference>
<dbReference type="PANTHER" id="PTHR10527">
    <property type="entry name" value="IMPORTIN BETA"/>
    <property type="match status" value="1"/>
</dbReference>
<feature type="non-terminal residue" evidence="6">
    <location>
        <position position="1"/>
    </location>
</feature>
<keyword evidence="2" id="KW-0813">Transport</keyword>
<dbReference type="OrthoDB" id="414039at2759"/>
<organism evidence="6 7">
    <name type="scientific">Fasciolopsis buskii</name>
    <dbReference type="NCBI Taxonomy" id="27845"/>
    <lineage>
        <taxon>Eukaryota</taxon>
        <taxon>Metazoa</taxon>
        <taxon>Spiralia</taxon>
        <taxon>Lophotrochozoa</taxon>
        <taxon>Platyhelminthes</taxon>
        <taxon>Trematoda</taxon>
        <taxon>Digenea</taxon>
        <taxon>Plagiorchiida</taxon>
        <taxon>Echinostomata</taxon>
        <taxon>Echinostomatoidea</taxon>
        <taxon>Fasciolidae</taxon>
        <taxon>Fasciolopsis</taxon>
    </lineage>
</organism>
<evidence type="ECO:0000256" key="4">
    <source>
        <dbReference type="ARBA" id="ARBA00022737"/>
    </source>
</evidence>
<evidence type="ECO:0000256" key="3">
    <source>
        <dbReference type="ARBA" id="ARBA00022490"/>
    </source>
</evidence>
<evidence type="ECO:0000256" key="5">
    <source>
        <dbReference type="ARBA" id="ARBA00022927"/>
    </source>
</evidence>
<keyword evidence="5" id="KW-0653">Protein transport</keyword>
<protein>
    <submittedName>
        <fullName evidence="6">Armadillo type fold</fullName>
    </submittedName>
</protein>
<dbReference type="SUPFAM" id="SSF48371">
    <property type="entry name" value="ARM repeat"/>
    <property type="match status" value="1"/>
</dbReference>
<dbReference type="EMBL" id="LUCM01007009">
    <property type="protein sequence ID" value="KAA0190494.1"/>
    <property type="molecule type" value="Genomic_DNA"/>
</dbReference>
<evidence type="ECO:0000313" key="7">
    <source>
        <dbReference type="Proteomes" id="UP000728185"/>
    </source>
</evidence>
<name>A0A8E0RX25_9TREM</name>
<sequence>SGESVDLLPTLNLLCAPKKLDREKGEERLRETSLTPRDLNFLCQWIADKIEGLSNWEETYGGLVAANILLQTISDEELLELNLISELEMHVLECHDNYEFRVRIAAGQLMGTMCHRQGLPMFAKFLPSVIRGVIENLERAPDAPATETESALRELIVAKERDVNMSRSSLSIFHDTAGWKHLETWMKCLQQMVVNLTPDDFIQIERSEILDLIFKAVHHVNRFVRETGYDVLATMIRGQVCYSDPNTDNCRYVDVARQLAVGLSDNWSQVRFAASKATRTFFEMDPPPGHQTEEVLAILLPPMCLNRYYVAEGVRIYSQDTWCRVTKGEGRKLISSYLESALDYYIQQSDADNHAVREAACASIAESVAKLDSSLLLPHIGKLLNALFVCFDDESWPVRDAACTALGTLISVLPAATKENGYPDLMAERFLRNLSDSIPSVRDGAAYSIARILNATGDPHLVAMYTNYIREKLAEVANQPAESHGSESARIHSKGPGVSHVIARSGADAHDQRHTNQVMYSCGSLAPKLQKGRKAGGCHDGLHQRESEPWECADGAVRLVGQLAECAVKYFEDSMIDQIMDAASRTHYTHYPYLLETACQIVPQLLSGLEKSRFKRHLDNLLIIMAAAAESQLPLAVAAAEESLSLLTSRIGPNVLRGRMENHLDSRVTRTLTRFLPPA</sequence>
<dbReference type="AlphaFoldDB" id="A0A8E0RX25"/>
<proteinExistence type="predicted"/>
<evidence type="ECO:0000313" key="6">
    <source>
        <dbReference type="EMBL" id="KAA0190494.1"/>
    </source>
</evidence>
<dbReference type="GO" id="GO:0005737">
    <property type="term" value="C:cytoplasm"/>
    <property type="evidence" value="ECO:0007669"/>
    <property type="project" value="UniProtKB-SubCell"/>
</dbReference>
<comment type="caution">
    <text evidence="6">The sequence shown here is derived from an EMBL/GenBank/DDBJ whole genome shotgun (WGS) entry which is preliminary data.</text>
</comment>
<dbReference type="Proteomes" id="UP000728185">
    <property type="component" value="Unassembled WGS sequence"/>
</dbReference>
<reference evidence="6" key="1">
    <citation type="submission" date="2019-05" db="EMBL/GenBank/DDBJ databases">
        <title>Annotation for the trematode Fasciolopsis buski.</title>
        <authorList>
            <person name="Choi Y.-J."/>
        </authorList>
    </citation>
    <scope>NUCLEOTIDE SEQUENCE</scope>
    <source>
        <strain evidence="6">HT</strain>
        <tissue evidence="6">Whole worm</tissue>
    </source>
</reference>
<keyword evidence="4" id="KW-0677">Repeat</keyword>
<dbReference type="InterPro" id="IPR016024">
    <property type="entry name" value="ARM-type_fold"/>
</dbReference>
<dbReference type="InterPro" id="IPR040122">
    <property type="entry name" value="Importin_beta"/>
</dbReference>
<evidence type="ECO:0000256" key="2">
    <source>
        <dbReference type="ARBA" id="ARBA00022448"/>
    </source>
</evidence>
<accession>A0A8E0RX25</accession>
<dbReference type="GO" id="GO:0006606">
    <property type="term" value="P:protein import into nucleus"/>
    <property type="evidence" value="ECO:0007669"/>
    <property type="project" value="InterPro"/>
</dbReference>
<evidence type="ECO:0000256" key="1">
    <source>
        <dbReference type="ARBA" id="ARBA00004496"/>
    </source>
</evidence>
<comment type="subcellular location">
    <subcellularLocation>
        <location evidence="1">Cytoplasm</location>
    </subcellularLocation>
</comment>
<gene>
    <name evidence="6" type="ORF">FBUS_09693</name>
</gene>
<dbReference type="Gene3D" id="1.25.10.10">
    <property type="entry name" value="Leucine-rich Repeat Variant"/>
    <property type="match status" value="2"/>
</dbReference>